<evidence type="ECO:0000256" key="10">
    <source>
        <dbReference type="SAM" id="Coils"/>
    </source>
</evidence>
<dbReference type="SMART" id="SM00435">
    <property type="entry name" value="TOPEUc"/>
    <property type="match status" value="1"/>
</dbReference>
<dbReference type="Gene3D" id="1.10.132.10">
    <property type="match status" value="1"/>
</dbReference>
<dbReference type="PANTHER" id="PTHR10290:SF3">
    <property type="entry name" value="DNA TOPOISOMERASE 1"/>
    <property type="match status" value="1"/>
</dbReference>
<comment type="caution">
    <text evidence="13">The sequence shown here is derived from an EMBL/GenBank/DDBJ whole genome shotgun (WGS) entry which is preliminary data.</text>
</comment>
<dbReference type="InterPro" id="IPR018521">
    <property type="entry name" value="TopoIB_AS"/>
</dbReference>
<dbReference type="InterPro" id="IPR048045">
    <property type="entry name" value="Topoisomer_I_DNA-bd"/>
</dbReference>
<sequence length="895" mass="102177">MNGETTQYLAEVKQSANKSEVIGVPLGQRKQKPGDEGDEGPDKKKIKLGSPHVSHSSSPSPTKQSMLNTLHVPHVNSVLNQAHGTSPLNRSMSPKILNSPGIAIKREVLTPVKQSEKASRETESDDDDIPLAARAIAKHSAVKGKSEPTQSALNSVIKEEAKSPGPGKLDKAKNGKTGKPEKKGDKKVDSAKKKKPGKKAEGTKMPKKAVESDDDDLPLWNIIWAICFSFSNNKRPKTPIEKKKIASSGSGSSGQKANASVSRKRKKNAGDVSNSDEEESKPLAKSAKKVVKKTATKGEKGASAKKKVKKEEKDVKSDKEEKGKKKKEEEKEVWKWWEEEQLPEGVKWLKMEHKGPYFPPVYEPLPANVKFYYDGQHVKLSLEAEEVASFYAKMLDHDYTSKPAFNKNFFEDWRKEMTAEERKIIKDLTKCNFKEMHAYFVKKAEERKNWTKEQKQELKQENEKILEEYGYCLMDGHKQRVGNFKIEPPGLFRGRGDHPKMGKLKKRIRPEDIIINIGKDAKVPEAPEGHKWQKVINDNKVSWLACWVENIQGSYKYVMLNPTSRLKGEKDWQKYETARKLKDCVQRIRNQYQEDWKSKEMRLRQRGVALYFIDKLALRAGHEKDEETADTVGCCSLRVEHIKLHTEWEDKENVVEFDFLGKDSVRYWNFVPVEKKVFKNLGIFMQGKQGGDDLFDRLSTTSLNKYLSELMEGLTAKVFRTYNASMTLQDQLGKLTDADENVNAKVLSYNRANRAVAILCNHQRSVPKSFDQSMTNLQNKISEKKKAIKEAKKELKALRVQVKEGCDDKTRKQFEKKKGQAQRLQDQLFKLEVTATDKEENKEIALGTSKLNYLDPRITVAWCKKHEVPLEKVYNKTQREKFAWAIDMAEKDFVF</sequence>
<dbReference type="GO" id="GO:0006260">
    <property type="term" value="P:DNA replication"/>
    <property type="evidence" value="ECO:0007669"/>
    <property type="project" value="TreeGrafter"/>
</dbReference>
<dbReference type="Pfam" id="PF01028">
    <property type="entry name" value="Topoisom_I"/>
    <property type="match status" value="1"/>
</dbReference>
<comment type="catalytic activity">
    <reaction evidence="1 8 9">
        <text>ATP-independent breakage of single-stranded DNA, followed by passage and rejoining.</text>
        <dbReference type="EC" id="5.6.2.1"/>
    </reaction>
</comment>
<dbReference type="Pfam" id="PF14370">
    <property type="entry name" value="Topo_C_assoc"/>
    <property type="match status" value="1"/>
</dbReference>
<accession>A0AAD9Q4Y5</accession>
<dbReference type="InterPro" id="IPR051062">
    <property type="entry name" value="Topoisomerase_IB"/>
</dbReference>
<dbReference type="SUPFAM" id="SSF56741">
    <property type="entry name" value="Eukaryotic DNA topoisomerase I, N-terminal DNA-binding fragment"/>
    <property type="match status" value="1"/>
</dbReference>
<dbReference type="FunFam" id="2.170.11.10:FF:000001">
    <property type="entry name" value="DNA topoisomerase I"/>
    <property type="match status" value="1"/>
</dbReference>
<feature type="compositionally biased region" description="Basic and acidic residues" evidence="11">
    <location>
        <begin position="309"/>
        <end position="330"/>
    </location>
</feature>
<dbReference type="InterPro" id="IPR013500">
    <property type="entry name" value="TopoI_cat_euk"/>
</dbReference>
<dbReference type="InterPro" id="IPR013034">
    <property type="entry name" value="DNA_topo_DNA_db_N_dom1"/>
</dbReference>
<dbReference type="Gene3D" id="1.10.10.41">
    <property type="entry name" value="Yeast DNA topoisomerase - domain 1"/>
    <property type="match status" value="1"/>
</dbReference>
<evidence type="ECO:0000256" key="5">
    <source>
        <dbReference type="ARBA" id="ARBA00023125"/>
    </source>
</evidence>
<feature type="compositionally biased region" description="Polar residues" evidence="11">
    <location>
        <begin position="77"/>
        <end position="92"/>
    </location>
</feature>
<dbReference type="CDD" id="cd00659">
    <property type="entry name" value="Topo_IB_C"/>
    <property type="match status" value="1"/>
</dbReference>
<dbReference type="Proteomes" id="UP001249851">
    <property type="component" value="Unassembled WGS sequence"/>
</dbReference>
<feature type="active site" description="O-(3'-phospho-DNA)-tyrosine intermediate" evidence="8">
    <location>
        <position position="853"/>
    </location>
</feature>
<feature type="compositionally biased region" description="Basic residues" evidence="11">
    <location>
        <begin position="286"/>
        <end position="295"/>
    </location>
</feature>
<keyword evidence="10" id="KW-0175">Coiled coil</keyword>
<dbReference type="InterPro" id="IPR025834">
    <property type="entry name" value="TopoI_C_dom"/>
</dbReference>
<feature type="compositionally biased region" description="Basic and acidic residues" evidence="11">
    <location>
        <begin position="104"/>
        <end position="122"/>
    </location>
</feature>
<dbReference type="FunFam" id="3.90.15.10:FF:000001">
    <property type="entry name" value="DNA topoisomerase I"/>
    <property type="match status" value="1"/>
</dbReference>
<dbReference type="GO" id="GO:0007059">
    <property type="term" value="P:chromosome segregation"/>
    <property type="evidence" value="ECO:0007669"/>
    <property type="project" value="TreeGrafter"/>
</dbReference>
<evidence type="ECO:0000256" key="7">
    <source>
        <dbReference type="ARBA" id="ARBA00023242"/>
    </source>
</evidence>
<dbReference type="InterPro" id="IPR001631">
    <property type="entry name" value="TopoI"/>
</dbReference>
<dbReference type="GO" id="GO:0003917">
    <property type="term" value="F:DNA topoisomerase type I (single strand cut, ATP-independent) activity"/>
    <property type="evidence" value="ECO:0007669"/>
    <property type="project" value="UniProtKB-UniRule"/>
</dbReference>
<evidence type="ECO:0000256" key="2">
    <source>
        <dbReference type="ARBA" id="ARBA00004123"/>
    </source>
</evidence>
<keyword evidence="5 8" id="KW-0238">DNA-binding</keyword>
<evidence type="ECO:0000256" key="1">
    <source>
        <dbReference type="ARBA" id="ARBA00000213"/>
    </source>
</evidence>
<dbReference type="InterPro" id="IPR014711">
    <property type="entry name" value="TopoI_cat_a-hlx-sub_euk"/>
</dbReference>
<dbReference type="CDD" id="cd03488">
    <property type="entry name" value="Topoisomer_IB_N_htopoI_like"/>
    <property type="match status" value="1"/>
</dbReference>
<evidence type="ECO:0000256" key="11">
    <source>
        <dbReference type="SAM" id="MobiDB-lite"/>
    </source>
</evidence>
<proteinExistence type="inferred from homology"/>
<comment type="similarity">
    <text evidence="3 8 9">Belongs to the type IB topoisomerase family.</text>
</comment>
<dbReference type="SUPFAM" id="SSF56349">
    <property type="entry name" value="DNA breaking-rejoining enzymes"/>
    <property type="match status" value="1"/>
</dbReference>
<feature type="region of interest" description="Disordered" evidence="11">
    <location>
        <begin position="12"/>
        <end position="214"/>
    </location>
</feature>
<dbReference type="FunFam" id="1.10.10.41:FF:000001">
    <property type="entry name" value="DNA topoisomerase I"/>
    <property type="match status" value="1"/>
</dbReference>
<dbReference type="FunFam" id="1.10.132.10:FF:000001">
    <property type="entry name" value="DNA topoisomerase I"/>
    <property type="match status" value="1"/>
</dbReference>
<feature type="compositionally biased region" description="Basic and acidic residues" evidence="11">
    <location>
        <begin position="32"/>
        <end position="43"/>
    </location>
</feature>
<keyword evidence="6 8" id="KW-0413">Isomerase</keyword>
<keyword evidence="7" id="KW-0539">Nucleus</keyword>
<dbReference type="AlphaFoldDB" id="A0AAD9Q4Y5"/>
<dbReference type="Gene3D" id="2.170.11.10">
    <property type="entry name" value="DNA Topoisomerase I, domain 2"/>
    <property type="match status" value="1"/>
</dbReference>
<reference evidence="13" key="1">
    <citation type="journal article" date="2023" name="G3 (Bethesda)">
        <title>Whole genome assembly and annotation of the endangered Caribbean coral Acropora cervicornis.</title>
        <authorList>
            <person name="Selwyn J.D."/>
            <person name="Vollmer S.V."/>
        </authorList>
    </citation>
    <scope>NUCLEOTIDE SEQUENCE</scope>
    <source>
        <strain evidence="13">K2</strain>
    </source>
</reference>
<dbReference type="InterPro" id="IPR013030">
    <property type="entry name" value="DNA_topo_DNA_db_N_dom2"/>
</dbReference>
<dbReference type="SUPFAM" id="SSF46596">
    <property type="entry name" value="Eukaryotic DNA topoisomerase I, dispensable insert domain"/>
    <property type="match status" value="1"/>
</dbReference>
<dbReference type="InterPro" id="IPR036202">
    <property type="entry name" value="TopoI_DNA-bd_euk_N_sf"/>
</dbReference>
<feature type="coiled-coil region" evidence="10">
    <location>
        <begin position="441"/>
        <end position="468"/>
    </location>
</feature>
<evidence type="ECO:0000256" key="8">
    <source>
        <dbReference type="PROSITE-ProRule" id="PRU01382"/>
    </source>
</evidence>
<feature type="domain" description="DNA topoisomerase I eukaryotic-type" evidence="12">
    <location>
        <begin position="491"/>
        <end position="867"/>
    </location>
</feature>
<dbReference type="PANTHER" id="PTHR10290">
    <property type="entry name" value="DNA TOPOISOMERASE I"/>
    <property type="match status" value="1"/>
</dbReference>
<feature type="coiled-coil region" evidence="10">
    <location>
        <begin position="774"/>
        <end position="841"/>
    </location>
</feature>
<dbReference type="Pfam" id="PF02919">
    <property type="entry name" value="Topoisom_I_N"/>
    <property type="match status" value="1"/>
</dbReference>
<dbReference type="EMBL" id="JARQWQ010000070">
    <property type="protein sequence ID" value="KAK2554436.1"/>
    <property type="molecule type" value="Genomic_DNA"/>
</dbReference>
<dbReference type="PROSITE" id="PS52038">
    <property type="entry name" value="TOPO_IB_2"/>
    <property type="match status" value="1"/>
</dbReference>
<reference evidence="13" key="2">
    <citation type="journal article" date="2023" name="Science">
        <title>Genomic signatures of disease resistance in endangered staghorn corals.</title>
        <authorList>
            <person name="Vollmer S.V."/>
            <person name="Selwyn J.D."/>
            <person name="Despard B.A."/>
            <person name="Roesel C.L."/>
        </authorList>
    </citation>
    <scope>NUCLEOTIDE SEQUENCE</scope>
    <source>
        <strain evidence="13">K2</strain>
    </source>
</reference>
<name>A0AAD9Q4Y5_ACRCE</name>
<dbReference type="InterPro" id="IPR013499">
    <property type="entry name" value="TopoI_euk"/>
</dbReference>
<keyword evidence="4 8" id="KW-0799">Topoisomerase</keyword>
<evidence type="ECO:0000256" key="9">
    <source>
        <dbReference type="RuleBase" id="RU365101"/>
    </source>
</evidence>
<evidence type="ECO:0000313" key="14">
    <source>
        <dbReference type="Proteomes" id="UP001249851"/>
    </source>
</evidence>
<dbReference type="InterPro" id="IPR011010">
    <property type="entry name" value="DNA_brk_join_enz"/>
</dbReference>
<evidence type="ECO:0000256" key="3">
    <source>
        <dbReference type="ARBA" id="ARBA00006645"/>
    </source>
</evidence>
<feature type="region of interest" description="Disordered" evidence="11">
    <location>
        <begin position="233"/>
        <end position="330"/>
    </location>
</feature>
<comment type="function">
    <text evidence="9">Releases the supercoiling and torsional tension of DNA introduced during the DNA replication and transcription by transiently cleaving and rejoining one strand of the DNA duplex. Introduces a single-strand break via transesterification at the specific target site 5'-[CT]CCTTp site in duplex DNA. The scissile phosphodiester is attacked by the catalytic tyrosine of the enzyme, resulting in the formation of a DNA-(3'-phosphotyrosyl)-enzyme intermediate and the expulsion of a 5'-OH DNA strand. The free DNA strand then undergoes passage around the unbroken strand thus removing DNA supercoils. Finally, in the religation step, the DNA 5'-OH attacks the covalent intermediate to expel the active-site tyrosine and restore the DNA phosphodiester backbone.</text>
</comment>
<dbReference type="PRINTS" id="PR00416">
    <property type="entry name" value="EUTPISMRASEI"/>
</dbReference>
<dbReference type="GO" id="GO:0006265">
    <property type="term" value="P:DNA topological change"/>
    <property type="evidence" value="ECO:0007669"/>
    <property type="project" value="UniProtKB-UniRule"/>
</dbReference>
<dbReference type="EC" id="5.6.2.1" evidence="9"/>
<organism evidence="13 14">
    <name type="scientific">Acropora cervicornis</name>
    <name type="common">Staghorn coral</name>
    <dbReference type="NCBI Taxonomy" id="6130"/>
    <lineage>
        <taxon>Eukaryota</taxon>
        <taxon>Metazoa</taxon>
        <taxon>Cnidaria</taxon>
        <taxon>Anthozoa</taxon>
        <taxon>Hexacorallia</taxon>
        <taxon>Scleractinia</taxon>
        <taxon>Astrocoeniina</taxon>
        <taxon>Acroporidae</taxon>
        <taxon>Acropora</taxon>
    </lineage>
</organism>
<evidence type="ECO:0000256" key="4">
    <source>
        <dbReference type="ARBA" id="ARBA00023029"/>
    </source>
</evidence>
<dbReference type="InterPro" id="IPR014727">
    <property type="entry name" value="TopoI_cat_a/b-sub_euk"/>
</dbReference>
<comment type="subcellular location">
    <subcellularLocation>
        <location evidence="2">Nucleus</location>
    </subcellularLocation>
</comment>
<dbReference type="PROSITE" id="PS00176">
    <property type="entry name" value="TOPO_IB_1"/>
    <property type="match status" value="1"/>
</dbReference>
<feature type="compositionally biased region" description="Basic and acidic residues" evidence="11">
    <location>
        <begin position="198"/>
        <end position="211"/>
    </location>
</feature>
<dbReference type="InterPro" id="IPR008336">
    <property type="entry name" value="TopoI_DNA-bd_euk"/>
</dbReference>
<feature type="compositionally biased region" description="Basic and acidic residues" evidence="11">
    <location>
        <begin position="157"/>
        <end position="191"/>
    </location>
</feature>
<gene>
    <name evidence="13" type="ORF">P5673_024149</name>
</gene>
<evidence type="ECO:0000256" key="6">
    <source>
        <dbReference type="ARBA" id="ARBA00023235"/>
    </source>
</evidence>
<dbReference type="GO" id="GO:0005694">
    <property type="term" value="C:chromosome"/>
    <property type="evidence" value="ECO:0007669"/>
    <property type="project" value="InterPro"/>
</dbReference>
<feature type="compositionally biased region" description="Low complexity" evidence="11">
    <location>
        <begin position="50"/>
        <end position="61"/>
    </location>
</feature>
<dbReference type="GO" id="GO:0003677">
    <property type="term" value="F:DNA binding"/>
    <property type="evidence" value="ECO:0007669"/>
    <property type="project" value="UniProtKB-UniRule"/>
</dbReference>
<evidence type="ECO:0000313" key="13">
    <source>
        <dbReference type="EMBL" id="KAK2554436.1"/>
    </source>
</evidence>
<keyword evidence="14" id="KW-1185">Reference proteome</keyword>
<dbReference type="Gene3D" id="3.90.15.10">
    <property type="entry name" value="Topoisomerase I, Chain A, domain 3"/>
    <property type="match status" value="1"/>
</dbReference>
<evidence type="ECO:0000259" key="12">
    <source>
        <dbReference type="SMART" id="SM00435"/>
    </source>
</evidence>
<protein>
    <recommendedName>
        <fullName evidence="9">DNA topoisomerase I</fullName>
        <ecNumber evidence="9">5.6.2.1</ecNumber>
    </recommendedName>
    <alternativeName>
        <fullName evidence="9">DNA topoisomerase 1</fullName>
    </alternativeName>
</protein>
<dbReference type="GO" id="GO:0005730">
    <property type="term" value="C:nucleolus"/>
    <property type="evidence" value="ECO:0007669"/>
    <property type="project" value="TreeGrafter"/>
</dbReference>